<dbReference type="HOGENOM" id="CLU_3328622_0_0_6"/>
<evidence type="ECO:0000313" key="2">
    <source>
        <dbReference type="Proteomes" id="UP000002334"/>
    </source>
</evidence>
<sequence>MTLSMSDNIQDLPSVQTIFEGQMIFPRARRPHRTHPPP</sequence>
<organism evidence="1 2">
    <name type="scientific">Hamiltonella defensa subsp. Acyrthosiphon pisum (strain 5AT)</name>
    <dbReference type="NCBI Taxonomy" id="572265"/>
    <lineage>
        <taxon>Bacteria</taxon>
        <taxon>Pseudomonadati</taxon>
        <taxon>Pseudomonadota</taxon>
        <taxon>Gammaproteobacteria</taxon>
        <taxon>Enterobacterales</taxon>
        <taxon>Enterobacteriaceae</taxon>
        <taxon>aphid secondary symbionts</taxon>
        <taxon>Candidatus Williamhamiltonella</taxon>
    </lineage>
</organism>
<dbReference type="Proteomes" id="UP000002334">
    <property type="component" value="Chromosome"/>
</dbReference>
<dbReference type="AlphaFoldDB" id="C4K4V8"/>
<reference evidence="1 2" key="1">
    <citation type="journal article" date="2009" name="Proc. Natl. Acad. Sci. U.S.A.">
        <title>Hamiltonella defensa, genome evolution of protective bacterial endosymbiont from pathogenic ancestors.</title>
        <authorList>
            <person name="Degnan P.H."/>
            <person name="Yu Y."/>
            <person name="Sisneros N."/>
            <person name="Wing R.A."/>
            <person name="Moran N.A."/>
        </authorList>
    </citation>
    <scope>NUCLEOTIDE SEQUENCE [LARGE SCALE GENOMIC DNA]</scope>
    <source>
        <strain evidence="2">5AT</strain>
    </source>
</reference>
<dbReference type="KEGG" id="hde:HDEF_0882"/>
<proteinExistence type="predicted"/>
<accession>C4K4V8</accession>
<gene>
    <name evidence="1" type="ordered locus">HDEF_0882</name>
</gene>
<name>C4K4V8_HAMD5</name>
<dbReference type="EMBL" id="CP001277">
    <property type="protein sequence ID" value="ACQ67601.1"/>
    <property type="molecule type" value="Genomic_DNA"/>
</dbReference>
<keyword evidence="2" id="KW-1185">Reference proteome</keyword>
<evidence type="ECO:0000313" key="1">
    <source>
        <dbReference type="EMBL" id="ACQ67601.1"/>
    </source>
</evidence>
<protein>
    <submittedName>
        <fullName evidence="1">Uncharacterized protein</fullName>
    </submittedName>
</protein>